<reference evidence="3 4" key="1">
    <citation type="submission" date="2020-10" db="EMBL/GenBank/DDBJ databases">
        <title>Plant Genome Project.</title>
        <authorList>
            <person name="Zhang R.-G."/>
        </authorList>
    </citation>
    <scope>NUCLEOTIDE SEQUENCE [LARGE SCALE GENOMIC DNA]</scope>
    <source>
        <strain evidence="3">FAFU-HL-1</strain>
        <tissue evidence="3">Leaf</tissue>
    </source>
</reference>
<dbReference type="Proteomes" id="UP000657918">
    <property type="component" value="Chromosome 16"/>
</dbReference>
<dbReference type="Pfam" id="PF00646">
    <property type="entry name" value="F-box"/>
    <property type="match status" value="1"/>
</dbReference>
<feature type="region of interest" description="Disordered" evidence="1">
    <location>
        <begin position="67"/>
        <end position="86"/>
    </location>
</feature>
<protein>
    <recommendedName>
        <fullName evidence="2">F-box domain-containing protein</fullName>
    </recommendedName>
</protein>
<dbReference type="SUPFAM" id="SSF81383">
    <property type="entry name" value="F-box domain"/>
    <property type="match status" value="1"/>
</dbReference>
<organism evidence="3 4">
    <name type="scientific">Salix dunnii</name>
    <dbReference type="NCBI Taxonomy" id="1413687"/>
    <lineage>
        <taxon>Eukaryota</taxon>
        <taxon>Viridiplantae</taxon>
        <taxon>Streptophyta</taxon>
        <taxon>Embryophyta</taxon>
        <taxon>Tracheophyta</taxon>
        <taxon>Spermatophyta</taxon>
        <taxon>Magnoliopsida</taxon>
        <taxon>eudicotyledons</taxon>
        <taxon>Gunneridae</taxon>
        <taxon>Pentapetalae</taxon>
        <taxon>rosids</taxon>
        <taxon>fabids</taxon>
        <taxon>Malpighiales</taxon>
        <taxon>Salicaceae</taxon>
        <taxon>Saliceae</taxon>
        <taxon>Salix</taxon>
    </lineage>
</organism>
<dbReference type="AlphaFoldDB" id="A0A835MJW3"/>
<accession>A0A835MJW3</accession>
<evidence type="ECO:0000256" key="1">
    <source>
        <dbReference type="SAM" id="MobiDB-lite"/>
    </source>
</evidence>
<dbReference type="EMBL" id="JADGMS010000016">
    <property type="protein sequence ID" value="KAF9666544.1"/>
    <property type="molecule type" value="Genomic_DNA"/>
</dbReference>
<proteinExistence type="predicted"/>
<evidence type="ECO:0000313" key="4">
    <source>
        <dbReference type="Proteomes" id="UP000657918"/>
    </source>
</evidence>
<name>A0A835MJW3_9ROSI</name>
<keyword evidence="4" id="KW-1185">Reference proteome</keyword>
<evidence type="ECO:0000313" key="3">
    <source>
        <dbReference type="EMBL" id="KAF9666544.1"/>
    </source>
</evidence>
<evidence type="ECO:0000259" key="2">
    <source>
        <dbReference type="Pfam" id="PF00646"/>
    </source>
</evidence>
<feature type="domain" description="F-box" evidence="2">
    <location>
        <begin position="119"/>
        <end position="152"/>
    </location>
</feature>
<dbReference type="InterPro" id="IPR036047">
    <property type="entry name" value="F-box-like_dom_sf"/>
</dbReference>
<dbReference type="InterPro" id="IPR001810">
    <property type="entry name" value="F-box_dom"/>
</dbReference>
<dbReference type="Gene3D" id="1.20.1280.50">
    <property type="match status" value="1"/>
</dbReference>
<dbReference type="OrthoDB" id="818086at2759"/>
<gene>
    <name evidence="3" type="ORF">SADUNF_Sadunf16G0240000</name>
</gene>
<comment type="caution">
    <text evidence="3">The sequence shown here is derived from an EMBL/GenBank/DDBJ whole genome shotgun (WGS) entry which is preliminary data.</text>
</comment>
<sequence length="245" mass="27605">MEVILQLVANTASFALLAPPPPWCRALYVLNRTPSPQLFPFPSSLSQKPSTISQILSWVFSEDANRGHTTEPKNLHEEPQREGQERSIELDPFELKAVLVNLSRKFLLREGVCDEKRRWSDLPGDVVALIISRLCAPDCYRFVAVCKSWSSIPLPKIKKEFPTLVYLKSDEAPTSPDSIVLAIHVQPYWTGCLAIFDPNIDEEDELDMWVELDSPGNPCTSPIMNCYMVDCNGELMSVFVGYMGQ</sequence>